<feature type="compositionally biased region" description="Polar residues" evidence="1">
    <location>
        <begin position="42"/>
        <end position="52"/>
    </location>
</feature>
<protein>
    <submittedName>
        <fullName evidence="2">Predicted protein</fullName>
    </submittedName>
</protein>
<gene>
    <name evidence="2" type="ORF">LACBIDRAFT_318810</name>
</gene>
<dbReference type="EMBL" id="DS547099">
    <property type="protein sequence ID" value="EDR09592.1"/>
    <property type="molecule type" value="Genomic_DNA"/>
</dbReference>
<dbReference type="KEGG" id="lbc:LACBIDRAFT_318810"/>
<dbReference type="InParanoid" id="B0D753"/>
<keyword evidence="3" id="KW-1185">Reference proteome</keyword>
<accession>B0D753</accession>
<evidence type="ECO:0000313" key="2">
    <source>
        <dbReference type="EMBL" id="EDR09592.1"/>
    </source>
</evidence>
<dbReference type="GeneID" id="6075609"/>
<reference evidence="2 3" key="1">
    <citation type="journal article" date="2008" name="Nature">
        <title>The genome of Laccaria bicolor provides insights into mycorrhizal symbiosis.</title>
        <authorList>
            <person name="Martin F."/>
            <person name="Aerts A."/>
            <person name="Ahren D."/>
            <person name="Brun A."/>
            <person name="Danchin E.G.J."/>
            <person name="Duchaussoy F."/>
            <person name="Gibon J."/>
            <person name="Kohler A."/>
            <person name="Lindquist E."/>
            <person name="Pereda V."/>
            <person name="Salamov A."/>
            <person name="Shapiro H.J."/>
            <person name="Wuyts J."/>
            <person name="Blaudez D."/>
            <person name="Buee M."/>
            <person name="Brokstein P."/>
            <person name="Canbaeck B."/>
            <person name="Cohen D."/>
            <person name="Courty P.E."/>
            <person name="Coutinho P.M."/>
            <person name="Delaruelle C."/>
            <person name="Detter J.C."/>
            <person name="Deveau A."/>
            <person name="DiFazio S."/>
            <person name="Duplessis S."/>
            <person name="Fraissinet-Tachet L."/>
            <person name="Lucic E."/>
            <person name="Frey-Klett P."/>
            <person name="Fourrey C."/>
            <person name="Feussner I."/>
            <person name="Gay G."/>
            <person name="Grimwood J."/>
            <person name="Hoegger P.J."/>
            <person name="Jain P."/>
            <person name="Kilaru S."/>
            <person name="Labbe J."/>
            <person name="Lin Y.C."/>
            <person name="Legue V."/>
            <person name="Le Tacon F."/>
            <person name="Marmeisse R."/>
            <person name="Melayah D."/>
            <person name="Montanini B."/>
            <person name="Muratet M."/>
            <person name="Nehls U."/>
            <person name="Niculita-Hirzel H."/>
            <person name="Oudot-Le Secq M.P."/>
            <person name="Peter M."/>
            <person name="Quesneville H."/>
            <person name="Rajashekar B."/>
            <person name="Reich M."/>
            <person name="Rouhier N."/>
            <person name="Schmutz J."/>
            <person name="Yin T."/>
            <person name="Chalot M."/>
            <person name="Henrissat B."/>
            <person name="Kuees U."/>
            <person name="Lucas S."/>
            <person name="Van de Peer Y."/>
            <person name="Podila G.K."/>
            <person name="Polle A."/>
            <person name="Pukkila P.J."/>
            <person name="Richardson P.M."/>
            <person name="Rouze P."/>
            <person name="Sanders I.R."/>
            <person name="Stajich J.E."/>
            <person name="Tunlid A."/>
            <person name="Tuskan G."/>
            <person name="Grigoriev I.V."/>
        </authorList>
    </citation>
    <scope>NUCLEOTIDE SEQUENCE [LARGE SCALE GENOMIC DNA]</scope>
    <source>
        <strain evidence="3">S238N-H82 / ATCC MYA-4686</strain>
    </source>
</reference>
<dbReference type="RefSeq" id="XP_001879941.1">
    <property type="nucleotide sequence ID" value="XM_001879906.1"/>
</dbReference>
<feature type="compositionally biased region" description="Basic and acidic residues" evidence="1">
    <location>
        <begin position="83"/>
        <end position="124"/>
    </location>
</feature>
<feature type="compositionally biased region" description="Basic residues" evidence="1">
    <location>
        <begin position="57"/>
        <end position="67"/>
    </location>
</feature>
<dbReference type="HOGENOM" id="CLU_980278_0_0_1"/>
<name>B0D753_LACBS</name>
<dbReference type="Proteomes" id="UP000001194">
    <property type="component" value="Unassembled WGS sequence"/>
</dbReference>
<proteinExistence type="predicted"/>
<evidence type="ECO:0000313" key="3">
    <source>
        <dbReference type="Proteomes" id="UP000001194"/>
    </source>
</evidence>
<feature type="region of interest" description="Disordered" evidence="1">
    <location>
        <begin position="1"/>
        <end position="124"/>
    </location>
</feature>
<dbReference type="AlphaFoldDB" id="B0D753"/>
<organism evidence="3">
    <name type="scientific">Laccaria bicolor (strain S238N-H82 / ATCC MYA-4686)</name>
    <name type="common">Bicoloured deceiver</name>
    <name type="synonym">Laccaria laccata var. bicolor</name>
    <dbReference type="NCBI Taxonomy" id="486041"/>
    <lineage>
        <taxon>Eukaryota</taxon>
        <taxon>Fungi</taxon>
        <taxon>Dikarya</taxon>
        <taxon>Basidiomycota</taxon>
        <taxon>Agaricomycotina</taxon>
        <taxon>Agaricomycetes</taxon>
        <taxon>Agaricomycetidae</taxon>
        <taxon>Agaricales</taxon>
        <taxon>Agaricineae</taxon>
        <taxon>Hydnangiaceae</taxon>
        <taxon>Laccaria</taxon>
    </lineage>
</organism>
<feature type="compositionally biased region" description="Polar residues" evidence="1">
    <location>
        <begin position="21"/>
        <end position="31"/>
    </location>
</feature>
<evidence type="ECO:0000256" key="1">
    <source>
        <dbReference type="SAM" id="MobiDB-lite"/>
    </source>
</evidence>
<dbReference type="OrthoDB" id="3058880at2759"/>
<sequence>MPEKRPASQDDPFADVDSETETAGPSTQALPSTPRRRGQSAPAASSPISVMNPTPVRRGRPMKKARKSGPATEPRLSAADLEQQQRLRQEQQEQRQREMEAEKQQLREQARQLREETKEQEKTRNAKALLDVMKKDTADGGYGFKTFNEFMTALMDSKDQQLSASMSRFSNKHGGALIEALARRAPDIAVDAAVDTLAETLQKEGKAVKEIFSRGFYTSVSELLKTFSMETLSQKLQEAAPTIWKLLMEMSLPLYKRQVVEKRVEKRKRLAGPGWYVKDCAAFL</sequence>